<dbReference type="PANTHER" id="PTHR47016:SF1">
    <property type="entry name" value="ATP-DEPENDENT CLP PROTEASE ATP-BINDING SUBUNIT CLPT1, CHLOROPLASTIC"/>
    <property type="match status" value="1"/>
</dbReference>
<sequence length="231" mass="25233">MAARTLSYFSIASSQRCKRPIPENSFTPNPKSLSCSSLRRGLPFGVSSLSIHTSKRRSFAAATLTSDPPSSSAERVNGVEPKWSARAIKSFQMAELEARKLKHLTTGTESLLMGILVEGTSSAAKFLRECGVTLSKVRHEAVELLGKSDMFIYSPEHPPLTKPAQKAIDWAVDAKLKSGQDGELTVAHILLGIWSQTESAGHIILDTLGFDEEKASELAKFTHKDITMSFR</sequence>
<protein>
    <recommendedName>
        <fullName evidence="2">Clp R domain-containing protein</fullName>
    </recommendedName>
</protein>
<dbReference type="Gene3D" id="1.10.1780.10">
    <property type="entry name" value="Clp, N-terminal domain"/>
    <property type="match status" value="1"/>
</dbReference>
<dbReference type="EMBL" id="NQVE01000050">
    <property type="protein sequence ID" value="RAL51380.1"/>
    <property type="molecule type" value="Genomic_DNA"/>
</dbReference>
<evidence type="ECO:0000313" key="3">
    <source>
        <dbReference type="EMBL" id="RAL51380.1"/>
    </source>
</evidence>
<evidence type="ECO:0000256" key="1">
    <source>
        <dbReference type="PROSITE-ProRule" id="PRU01251"/>
    </source>
</evidence>
<accession>A0A328E1K7</accession>
<dbReference type="PROSITE" id="PS51903">
    <property type="entry name" value="CLP_R"/>
    <property type="match status" value="1"/>
</dbReference>
<keyword evidence="1" id="KW-0677">Repeat</keyword>
<feature type="domain" description="Clp R" evidence="2">
    <location>
        <begin position="80"/>
        <end position="225"/>
    </location>
</feature>
<organism evidence="3 4">
    <name type="scientific">Cuscuta australis</name>
    <dbReference type="NCBI Taxonomy" id="267555"/>
    <lineage>
        <taxon>Eukaryota</taxon>
        <taxon>Viridiplantae</taxon>
        <taxon>Streptophyta</taxon>
        <taxon>Embryophyta</taxon>
        <taxon>Tracheophyta</taxon>
        <taxon>Spermatophyta</taxon>
        <taxon>Magnoliopsida</taxon>
        <taxon>eudicotyledons</taxon>
        <taxon>Gunneridae</taxon>
        <taxon>Pentapetalae</taxon>
        <taxon>asterids</taxon>
        <taxon>lamiids</taxon>
        <taxon>Solanales</taxon>
        <taxon>Convolvulaceae</taxon>
        <taxon>Cuscuteae</taxon>
        <taxon>Cuscuta</taxon>
        <taxon>Cuscuta subgen. Grammica</taxon>
        <taxon>Cuscuta sect. Cleistogrammica</taxon>
    </lineage>
</organism>
<dbReference type="AlphaFoldDB" id="A0A328E1K7"/>
<dbReference type="SUPFAM" id="SSF81923">
    <property type="entry name" value="Double Clp-N motif"/>
    <property type="match status" value="1"/>
</dbReference>
<dbReference type="InterPro" id="IPR004176">
    <property type="entry name" value="Clp_R_N"/>
</dbReference>
<evidence type="ECO:0000259" key="2">
    <source>
        <dbReference type="PROSITE" id="PS51903"/>
    </source>
</evidence>
<dbReference type="Proteomes" id="UP000249390">
    <property type="component" value="Unassembled WGS sequence"/>
</dbReference>
<name>A0A328E1K7_9ASTE</name>
<proteinExistence type="predicted"/>
<comment type="caution">
    <text evidence="3">The sequence shown here is derived from an EMBL/GenBank/DDBJ whole genome shotgun (WGS) entry which is preliminary data.</text>
</comment>
<dbReference type="PANTHER" id="PTHR47016">
    <property type="entry name" value="ATP-DEPENDENT CLP PROTEASE ATP-BINDING SUBUNIT CLPT1, CHLOROPLASTIC"/>
    <property type="match status" value="1"/>
</dbReference>
<dbReference type="InterPro" id="IPR036628">
    <property type="entry name" value="Clp_N_dom_sf"/>
</dbReference>
<dbReference type="InterPro" id="IPR044217">
    <property type="entry name" value="CLPT1/2"/>
</dbReference>
<evidence type="ECO:0000313" key="4">
    <source>
        <dbReference type="Proteomes" id="UP000249390"/>
    </source>
</evidence>
<gene>
    <name evidence="3" type="ORF">DM860_010882</name>
</gene>
<reference evidence="3 4" key="1">
    <citation type="submission" date="2018-06" db="EMBL/GenBank/DDBJ databases">
        <title>The Genome of Cuscuta australis (Dodder) Provides Insight into the Evolution of Plant Parasitism.</title>
        <authorList>
            <person name="Liu H."/>
        </authorList>
    </citation>
    <scope>NUCLEOTIDE SEQUENCE [LARGE SCALE GENOMIC DNA]</scope>
    <source>
        <strain evidence="4">cv. Yunnan</strain>
        <tissue evidence="3">Vines</tissue>
    </source>
</reference>
<keyword evidence="4" id="KW-1185">Reference proteome</keyword>
<dbReference type="Pfam" id="PF02861">
    <property type="entry name" value="Clp_N"/>
    <property type="match status" value="1"/>
</dbReference>